<keyword evidence="4" id="KW-1185">Reference proteome</keyword>
<dbReference type="AlphaFoldDB" id="A0A1M6DRD9"/>
<dbReference type="EMBL" id="FQZH01000001">
    <property type="protein sequence ID" value="SHI75548.1"/>
    <property type="molecule type" value="Genomic_DNA"/>
</dbReference>
<proteinExistence type="predicted"/>
<feature type="coiled-coil region" evidence="1">
    <location>
        <begin position="28"/>
        <end position="69"/>
    </location>
</feature>
<reference evidence="3 4" key="1">
    <citation type="submission" date="2016-11" db="EMBL/GenBank/DDBJ databases">
        <authorList>
            <person name="Jaros S."/>
            <person name="Januszkiewicz K."/>
            <person name="Wedrychowicz H."/>
        </authorList>
    </citation>
    <scope>NUCLEOTIDE SEQUENCE [LARGE SCALE GENOMIC DNA]</scope>
    <source>
        <strain evidence="3 4">DSM 22807</strain>
    </source>
</reference>
<evidence type="ECO:0000313" key="3">
    <source>
        <dbReference type="EMBL" id="SHI75548.1"/>
    </source>
</evidence>
<keyword evidence="2" id="KW-1133">Transmembrane helix</keyword>
<name>A0A1M6DRD9_9FLAO</name>
<keyword evidence="1" id="KW-0175">Coiled coil</keyword>
<dbReference type="OrthoDB" id="1493222at2"/>
<organism evidence="3 4">
    <name type="scientific">Flavobacterium haoranii</name>
    <dbReference type="NCBI Taxonomy" id="683124"/>
    <lineage>
        <taxon>Bacteria</taxon>
        <taxon>Pseudomonadati</taxon>
        <taxon>Bacteroidota</taxon>
        <taxon>Flavobacteriia</taxon>
        <taxon>Flavobacteriales</taxon>
        <taxon>Flavobacteriaceae</taxon>
        <taxon>Flavobacterium</taxon>
    </lineage>
</organism>
<feature type="transmembrane region" description="Helical" evidence="2">
    <location>
        <begin position="6"/>
        <end position="24"/>
    </location>
</feature>
<keyword evidence="2" id="KW-0472">Membrane</keyword>
<protein>
    <submittedName>
        <fullName evidence="3">Uncharacterized protein</fullName>
    </submittedName>
</protein>
<accession>A0A1M6DRD9</accession>
<sequence>MSIPCILIPAIVGIICGLLGYLIGKSGRKDFSEEANSLQDDLNNYKRMNSQLRGDLEKLRLQINDQKSNDNINPFITQPRENIGPVIFDPSFAKAVFGKKIHENDLKIIEGIGPKIEELFKTSGIQSWKLLSETSVDRCKEILMKAGERFQFHDPGTWPRQAKLAYEGKWQELKDWQSSLEGGREK</sequence>
<gene>
    <name evidence="3" type="ORF">SAMN05444337_0716</name>
</gene>
<dbReference type="RefSeq" id="WP_072781791.1">
    <property type="nucleotide sequence ID" value="NZ_CP045292.1"/>
</dbReference>
<evidence type="ECO:0000313" key="4">
    <source>
        <dbReference type="Proteomes" id="UP000184232"/>
    </source>
</evidence>
<dbReference type="Proteomes" id="UP000184232">
    <property type="component" value="Unassembled WGS sequence"/>
</dbReference>
<evidence type="ECO:0000256" key="2">
    <source>
        <dbReference type="SAM" id="Phobius"/>
    </source>
</evidence>
<dbReference type="STRING" id="683124.SAMN05444337_0716"/>
<keyword evidence="2" id="KW-0812">Transmembrane</keyword>
<evidence type="ECO:0000256" key="1">
    <source>
        <dbReference type="SAM" id="Coils"/>
    </source>
</evidence>